<feature type="signal peptide" evidence="1">
    <location>
        <begin position="1"/>
        <end position="22"/>
    </location>
</feature>
<reference evidence="2 5" key="2">
    <citation type="submission" date="2018-05" db="EMBL/GenBank/DDBJ databases">
        <title>Genome assembly of Plasmodium falciparum NF54 DiCre.</title>
        <authorList>
            <person name="Baumgarten S."/>
            <person name="Treeck M."/>
            <person name="Scherf A."/>
        </authorList>
    </citation>
    <scope>NUCLEOTIDE SEQUENCE [LARGE SCALE GENOMIC DNA]</scope>
    <source>
        <strain evidence="2">NF54</strain>
    </source>
</reference>
<dbReference type="Proteomes" id="UP000754359">
    <property type="component" value="Unassembled WGS sequence"/>
</dbReference>
<protein>
    <submittedName>
        <fullName evidence="3">Uncharacterized protein</fullName>
    </submittedName>
</protein>
<evidence type="ECO:0000256" key="1">
    <source>
        <dbReference type="SAM" id="SignalP"/>
    </source>
</evidence>
<accession>A0A2I0BPY0</accession>
<proteinExistence type="predicted"/>
<dbReference type="Proteomes" id="UP000232684">
    <property type="component" value="Unassembled WGS sequence"/>
</dbReference>
<gene>
    <name evidence="3" type="ORF">CK202_5251</name>
    <name evidence="2" type="ORF">CYL21_4157</name>
</gene>
<keyword evidence="1" id="KW-0732">Signal</keyword>
<sequence length="624" mass="75118">MWFGYNILAITTFGLLIRRGHASDSYSTGGNEKEKIFMDNYKYMWTYIYFLQKRIMMKKLSHPLYMSKKFILLHNPKDIEEFRIPLKDTLWSYVDRNSIKGFININLDSIFDIDLKEYYVHDKENMTNSEKSEDLECIDAYVQKTNEIYYNMSDTKDEAYIFICKKCKHIYKDIKECREKSMQLMIQNMKITVPQIRLKYDKKNRNNEEIIINIPVTYVLSNLLSSLKKTVTYNTDDLNNSCNVLIKMLHLDLLKILYNLQYHNGIFNGITEKYLIEFRNIFVKRQKTNTEDNNDMIWEECFVLKKSIDKIMNINSFLLTKSRNRYMDYLQNRRKRYRDILFMITYNVSDMNLNTYIKSIYNYIHISTKIIEDIQYIYNQEVYATFFVRTELIETYLLRNPKQLKNTCSIYIMITISWFFNQINIGMYNKNKNVYDLFKEKFSKSNVKQIINSIYTNNVENKTNILQICNDSMTNTIELIKKVIKNYYKQNNVLSNYNINFAGLIKFIDIQILRMKFIQSTLEKQPLIEYDTLNDDHLNNDSIIKRENMVCMMKYISNKINTYISLLKKSDLQTIMLQNYDKYNIYLDTYFTHNENVFFCSSPGQYLIIKIFFYSFFNILNIYG</sequence>
<evidence type="ECO:0000313" key="3">
    <source>
        <dbReference type="EMBL" id="PKC42897.1"/>
    </source>
</evidence>
<reference evidence="3 4" key="1">
    <citation type="submission" date="2017-11" db="EMBL/GenBank/DDBJ databases">
        <title>Plasmodium falciparum NF54 genome assembly.</title>
        <authorList>
            <person name="Bryant J.M."/>
            <person name="Baumgarten S."/>
            <person name="Scheidig-Benatar C."/>
            <person name="Scherf A."/>
        </authorList>
    </citation>
    <scope>NUCLEOTIDE SEQUENCE [LARGE SCALE GENOMIC DNA]</scope>
    <source>
        <strain evidence="3">NF54</strain>
    </source>
</reference>
<evidence type="ECO:0000313" key="2">
    <source>
        <dbReference type="EMBL" id="KAF4327517.1"/>
    </source>
</evidence>
<dbReference type="AlphaFoldDB" id="A0A2I0BPY0"/>
<comment type="caution">
    <text evidence="3">The sequence shown here is derived from an EMBL/GenBank/DDBJ whole genome shotgun (WGS) entry which is preliminary data.</text>
</comment>
<dbReference type="EMBL" id="NYMT01000018">
    <property type="protein sequence ID" value="PKC42897.1"/>
    <property type="molecule type" value="Genomic_DNA"/>
</dbReference>
<dbReference type="EMBL" id="QFXU01000021">
    <property type="protein sequence ID" value="KAF4327517.1"/>
    <property type="molecule type" value="Genomic_DNA"/>
</dbReference>
<evidence type="ECO:0000313" key="5">
    <source>
        <dbReference type="Proteomes" id="UP000754359"/>
    </source>
</evidence>
<dbReference type="VEuPathDB" id="PlasmoDB:PfNF54_060029800"/>
<organism evidence="3 4">
    <name type="scientific">Plasmodium falciparum (isolate NF54)</name>
    <dbReference type="NCBI Taxonomy" id="5843"/>
    <lineage>
        <taxon>Eukaryota</taxon>
        <taxon>Sar</taxon>
        <taxon>Alveolata</taxon>
        <taxon>Apicomplexa</taxon>
        <taxon>Aconoidasida</taxon>
        <taxon>Haemosporida</taxon>
        <taxon>Plasmodiidae</taxon>
        <taxon>Plasmodium</taxon>
        <taxon>Plasmodium (Laverania)</taxon>
    </lineage>
</organism>
<feature type="chain" id="PRO_5036317625" evidence="1">
    <location>
        <begin position="23"/>
        <end position="624"/>
    </location>
</feature>
<evidence type="ECO:0000313" key="4">
    <source>
        <dbReference type="Proteomes" id="UP000232684"/>
    </source>
</evidence>
<name>A0A2I0BPY0_PLAFO</name>